<dbReference type="AlphaFoldDB" id="G2YVN3"/>
<reference evidence="2" key="1">
    <citation type="journal article" date="2011" name="PLoS Genet.">
        <title>Genomic analysis of the necrotrophic fungal pathogens Sclerotinia sclerotiorum and Botrytis cinerea.</title>
        <authorList>
            <person name="Amselem J."/>
            <person name="Cuomo C.A."/>
            <person name="van Kan J.A."/>
            <person name="Viaud M."/>
            <person name="Benito E.P."/>
            <person name="Couloux A."/>
            <person name="Coutinho P.M."/>
            <person name="de Vries R.P."/>
            <person name="Dyer P.S."/>
            <person name="Fillinger S."/>
            <person name="Fournier E."/>
            <person name="Gout L."/>
            <person name="Hahn M."/>
            <person name="Kohn L."/>
            <person name="Lapalu N."/>
            <person name="Plummer K.M."/>
            <person name="Pradier J.M."/>
            <person name="Quevillon E."/>
            <person name="Sharon A."/>
            <person name="Simon A."/>
            <person name="ten Have A."/>
            <person name="Tudzynski B."/>
            <person name="Tudzynski P."/>
            <person name="Wincker P."/>
            <person name="Andrew M."/>
            <person name="Anthouard V."/>
            <person name="Beever R.E."/>
            <person name="Beffa R."/>
            <person name="Benoit I."/>
            <person name="Bouzid O."/>
            <person name="Brault B."/>
            <person name="Chen Z."/>
            <person name="Choquer M."/>
            <person name="Collemare J."/>
            <person name="Cotton P."/>
            <person name="Danchin E.G."/>
            <person name="Da Silva C."/>
            <person name="Gautier A."/>
            <person name="Giraud C."/>
            <person name="Giraud T."/>
            <person name="Gonzalez C."/>
            <person name="Grossetete S."/>
            <person name="Guldener U."/>
            <person name="Henrissat B."/>
            <person name="Howlett B.J."/>
            <person name="Kodira C."/>
            <person name="Kretschmer M."/>
            <person name="Lappartient A."/>
            <person name="Leroch M."/>
            <person name="Levis C."/>
            <person name="Mauceli E."/>
            <person name="Neuveglise C."/>
            <person name="Oeser B."/>
            <person name="Pearson M."/>
            <person name="Poulain J."/>
            <person name="Poussereau N."/>
            <person name="Quesneville H."/>
            <person name="Rascle C."/>
            <person name="Schumacher J."/>
            <person name="Segurens B."/>
            <person name="Sexton A."/>
            <person name="Silva E."/>
            <person name="Sirven C."/>
            <person name="Soanes D.M."/>
            <person name="Talbot N.J."/>
            <person name="Templeton M."/>
            <person name="Yandava C."/>
            <person name="Yarden O."/>
            <person name="Zeng Q."/>
            <person name="Rollins J.A."/>
            <person name="Lebrun M.H."/>
            <person name="Dickman M."/>
        </authorList>
    </citation>
    <scope>NUCLEOTIDE SEQUENCE [LARGE SCALE GENOMIC DNA]</scope>
    <source>
        <strain evidence="2">T4</strain>
    </source>
</reference>
<organism evidence="1 2">
    <name type="scientific">Botryotinia fuckeliana (strain T4)</name>
    <name type="common">Noble rot fungus</name>
    <name type="synonym">Botrytis cinerea</name>
    <dbReference type="NCBI Taxonomy" id="999810"/>
    <lineage>
        <taxon>Eukaryota</taxon>
        <taxon>Fungi</taxon>
        <taxon>Dikarya</taxon>
        <taxon>Ascomycota</taxon>
        <taxon>Pezizomycotina</taxon>
        <taxon>Leotiomycetes</taxon>
        <taxon>Helotiales</taxon>
        <taxon>Sclerotiniaceae</taxon>
        <taxon>Botrytis</taxon>
    </lineage>
</organism>
<dbReference type="EMBL" id="FQ790357">
    <property type="protein sequence ID" value="CCD55681.1"/>
    <property type="molecule type" value="Genomic_DNA"/>
</dbReference>
<accession>G2YVN3</accession>
<sequence length="147" mass="16634">MKLYLSDFQGDLLRDVLADVQLRHNKACYSTCVIPLKLLSLALLHPDTISMIVTRACIPLAKGGKSIKTTCITRISPFAPWRRMIYQAFIPLDQCIGSTMSILESQSSAEPTIAAWVFIERRSMVSRFVQSKAMIRGYKCPIMCQRF</sequence>
<gene>
    <name evidence="1" type="ORF">BofuT4_P152430.1</name>
</gene>
<proteinExistence type="predicted"/>
<dbReference type="InParanoid" id="G2YVN3"/>
<protein>
    <submittedName>
        <fullName evidence="1">Uncharacterized protein</fullName>
    </submittedName>
</protein>
<dbReference type="Proteomes" id="UP000008177">
    <property type="component" value="Unplaced contigs"/>
</dbReference>
<evidence type="ECO:0000313" key="2">
    <source>
        <dbReference type="Proteomes" id="UP000008177"/>
    </source>
</evidence>
<dbReference type="HOGENOM" id="CLU_1767781_0_0_1"/>
<evidence type="ECO:0000313" key="1">
    <source>
        <dbReference type="EMBL" id="CCD55681.1"/>
    </source>
</evidence>
<name>G2YVN3_BOTF4</name>